<gene>
    <name evidence="2" type="ORF">GCM10022416_31710</name>
</gene>
<comment type="caution">
    <text evidence="2">The sequence shown here is derived from an EMBL/GenBank/DDBJ whole genome shotgun (WGS) entry which is preliminary data.</text>
</comment>
<feature type="compositionally biased region" description="Basic and acidic residues" evidence="1">
    <location>
        <begin position="24"/>
        <end position="37"/>
    </location>
</feature>
<sequence>MGDRRVTAPAANALIAAAAVPQPERGERGRSDTHLPRRTCEFITADTRPQYESRKERSDMARVGRAHATTFDCSSSAVVSPALDDEAGARVARHAHNRSGSAAARG</sequence>
<feature type="region of interest" description="Disordered" evidence="1">
    <location>
        <begin position="1"/>
        <end position="37"/>
    </location>
</feature>
<dbReference type="EMBL" id="BAABDO010000042">
    <property type="protein sequence ID" value="GAA4142546.1"/>
    <property type="molecule type" value="Genomic_DNA"/>
</dbReference>
<reference evidence="3" key="1">
    <citation type="journal article" date="2019" name="Int. J. Syst. Evol. Microbiol.">
        <title>The Global Catalogue of Microorganisms (GCM) 10K type strain sequencing project: providing services to taxonomists for standard genome sequencing and annotation.</title>
        <authorList>
            <consortium name="The Broad Institute Genomics Platform"/>
            <consortium name="The Broad Institute Genome Sequencing Center for Infectious Disease"/>
            <person name="Wu L."/>
            <person name="Ma J."/>
        </authorList>
    </citation>
    <scope>NUCLEOTIDE SEQUENCE [LARGE SCALE GENOMIC DNA]</scope>
    <source>
        <strain evidence="3">JCM 17316</strain>
    </source>
</reference>
<accession>A0ABP7YWS8</accession>
<feature type="compositionally biased region" description="Low complexity" evidence="1">
    <location>
        <begin position="8"/>
        <end position="19"/>
    </location>
</feature>
<feature type="region of interest" description="Disordered" evidence="1">
    <location>
        <begin position="86"/>
        <end position="106"/>
    </location>
</feature>
<evidence type="ECO:0000256" key="1">
    <source>
        <dbReference type="SAM" id="MobiDB-lite"/>
    </source>
</evidence>
<protein>
    <submittedName>
        <fullName evidence="2">Uncharacterized protein</fullName>
    </submittedName>
</protein>
<organism evidence="2 3">
    <name type="scientific">Actinomadura keratinilytica</name>
    <dbReference type="NCBI Taxonomy" id="547461"/>
    <lineage>
        <taxon>Bacteria</taxon>
        <taxon>Bacillati</taxon>
        <taxon>Actinomycetota</taxon>
        <taxon>Actinomycetes</taxon>
        <taxon>Streptosporangiales</taxon>
        <taxon>Thermomonosporaceae</taxon>
        <taxon>Actinomadura</taxon>
    </lineage>
</organism>
<dbReference type="Proteomes" id="UP001500266">
    <property type="component" value="Unassembled WGS sequence"/>
</dbReference>
<proteinExistence type="predicted"/>
<evidence type="ECO:0000313" key="3">
    <source>
        <dbReference type="Proteomes" id="UP001500266"/>
    </source>
</evidence>
<keyword evidence="3" id="KW-1185">Reference proteome</keyword>
<name>A0ABP7YWS8_9ACTN</name>
<evidence type="ECO:0000313" key="2">
    <source>
        <dbReference type="EMBL" id="GAA4142546.1"/>
    </source>
</evidence>